<evidence type="ECO:0000313" key="12">
    <source>
        <dbReference type="Proteomes" id="UP000005104"/>
    </source>
</evidence>
<dbReference type="GO" id="GO:0000155">
    <property type="term" value="F:phosphorelay sensor kinase activity"/>
    <property type="evidence" value="ECO:0007669"/>
    <property type="project" value="InterPro"/>
</dbReference>
<keyword evidence="4 8" id="KW-0597">Phosphoprotein</keyword>
<dbReference type="PROSITE" id="PS50109">
    <property type="entry name" value="HIS_KIN"/>
    <property type="match status" value="1"/>
</dbReference>
<dbReference type="InterPro" id="IPR003661">
    <property type="entry name" value="HisK_dim/P_dom"/>
</dbReference>
<sequence>MKDKVKILMVDDRVENLLALEAILESNSYDLIRAHSGHEALKQVLDHDFALILLDVQMPEIDGFETASLIRMREKSQHTPIIFITANYQEQEQINKGYELGAIDYILKPVNPANLRYKVARFVDLYNYQDEMIEEEMLRSHQLRLLGEMAAGVSHEVRNPITGVRAYLQLIQGKSEFVNYQEDISLMISELDRAKLLISEFLSLGRSSPSQFEMNNLNILVNTLKPLILADAKHHKMTARIETGDVPDFSMNSKEIRQITLNLCRNGLEAMAPRGCLVIKTYLENNQVVLSIQDQGKGINPEILKKLGTPFLTDKESGNGLGLSICYSIAARHNATIEVNTSSKGTTFFVKFKL</sequence>
<comment type="catalytic activity">
    <reaction evidence="1">
        <text>ATP + protein L-histidine = ADP + protein N-phospho-L-histidine.</text>
        <dbReference type="EC" id="2.7.13.3"/>
    </reaction>
</comment>
<dbReference type="SUPFAM" id="SSF52172">
    <property type="entry name" value="CheY-like"/>
    <property type="match status" value="1"/>
</dbReference>
<feature type="modified residue" description="4-aspartylphosphate" evidence="8">
    <location>
        <position position="55"/>
    </location>
</feature>
<dbReference type="Pfam" id="PF00072">
    <property type="entry name" value="Response_reg"/>
    <property type="match status" value="1"/>
</dbReference>
<dbReference type="Proteomes" id="UP000005104">
    <property type="component" value="Chromosome"/>
</dbReference>
<feature type="domain" description="Histidine kinase" evidence="9">
    <location>
        <begin position="152"/>
        <end position="354"/>
    </location>
</feature>
<dbReference type="Pfam" id="PF02518">
    <property type="entry name" value="HATPase_c"/>
    <property type="match status" value="1"/>
</dbReference>
<dbReference type="SMART" id="SM00448">
    <property type="entry name" value="REC"/>
    <property type="match status" value="1"/>
</dbReference>
<dbReference type="PANTHER" id="PTHR43547:SF2">
    <property type="entry name" value="HYBRID SIGNAL TRANSDUCTION HISTIDINE KINASE C"/>
    <property type="match status" value="1"/>
</dbReference>
<dbReference type="SUPFAM" id="SSF55874">
    <property type="entry name" value="ATPase domain of HSP90 chaperone/DNA topoisomerase II/histidine kinase"/>
    <property type="match status" value="1"/>
</dbReference>
<dbReference type="Gene3D" id="3.40.50.2300">
    <property type="match status" value="1"/>
</dbReference>
<comment type="function">
    <text evidence="7">May play the central regulatory role in sporulation. It may be an element of the effector pathway responsible for the activation of sporulation genes in response to nutritional stress. Spo0A may act in concert with spo0H (a sigma factor) to control the expression of some genes that are critical to the sporulation process.</text>
</comment>
<dbReference type="InterPro" id="IPR011006">
    <property type="entry name" value="CheY-like_superfamily"/>
</dbReference>
<feature type="domain" description="Response regulatory" evidence="10">
    <location>
        <begin position="6"/>
        <end position="123"/>
    </location>
</feature>
<dbReference type="InterPro" id="IPR036097">
    <property type="entry name" value="HisK_dim/P_sf"/>
</dbReference>
<organism evidence="11 12">
    <name type="scientific">Desulfosporosinus youngiae DSM 17734</name>
    <dbReference type="NCBI Taxonomy" id="768710"/>
    <lineage>
        <taxon>Bacteria</taxon>
        <taxon>Bacillati</taxon>
        <taxon>Bacillota</taxon>
        <taxon>Clostridia</taxon>
        <taxon>Eubacteriales</taxon>
        <taxon>Desulfitobacteriaceae</taxon>
        <taxon>Desulfosporosinus</taxon>
    </lineage>
</organism>
<evidence type="ECO:0000256" key="1">
    <source>
        <dbReference type="ARBA" id="ARBA00000085"/>
    </source>
</evidence>
<evidence type="ECO:0000256" key="5">
    <source>
        <dbReference type="ARBA" id="ARBA00022777"/>
    </source>
</evidence>
<dbReference type="EC" id="2.7.13.3" evidence="2"/>
<dbReference type="CDD" id="cd00082">
    <property type="entry name" value="HisKA"/>
    <property type="match status" value="1"/>
</dbReference>
<evidence type="ECO:0000313" key="11">
    <source>
        <dbReference type="EMBL" id="EHQ89634.1"/>
    </source>
</evidence>
<evidence type="ECO:0000256" key="4">
    <source>
        <dbReference type="ARBA" id="ARBA00022553"/>
    </source>
</evidence>
<protein>
    <recommendedName>
        <fullName evidence="3">Stage 0 sporulation protein A homolog</fullName>
        <ecNumber evidence="2">2.7.13.3</ecNumber>
    </recommendedName>
</protein>
<evidence type="ECO:0000256" key="2">
    <source>
        <dbReference type="ARBA" id="ARBA00012438"/>
    </source>
</evidence>
<proteinExistence type="predicted"/>
<dbReference type="SMART" id="SM00387">
    <property type="entry name" value="HATPase_c"/>
    <property type="match status" value="1"/>
</dbReference>
<dbReference type="OrthoDB" id="505470at2"/>
<dbReference type="SUPFAM" id="SSF47384">
    <property type="entry name" value="Homodimeric domain of signal transducing histidine kinase"/>
    <property type="match status" value="1"/>
</dbReference>
<dbReference type="eggNOG" id="COG3852">
    <property type="taxonomic scope" value="Bacteria"/>
</dbReference>
<dbReference type="SMART" id="SM00388">
    <property type="entry name" value="HisKA"/>
    <property type="match status" value="1"/>
</dbReference>
<dbReference type="Gene3D" id="3.30.565.10">
    <property type="entry name" value="Histidine kinase-like ATPase, C-terminal domain"/>
    <property type="match status" value="1"/>
</dbReference>
<dbReference type="AlphaFoldDB" id="H5XV36"/>
<reference evidence="11 12" key="1">
    <citation type="submission" date="2011-11" db="EMBL/GenBank/DDBJ databases">
        <title>The Noncontiguous Finished genome of Desulfosporosinus youngiae DSM 17734.</title>
        <authorList>
            <consortium name="US DOE Joint Genome Institute (JGI-PGF)"/>
            <person name="Lucas S."/>
            <person name="Han J."/>
            <person name="Lapidus A."/>
            <person name="Cheng J.-F."/>
            <person name="Goodwin L."/>
            <person name="Pitluck S."/>
            <person name="Peters L."/>
            <person name="Ovchinnikova G."/>
            <person name="Lu M."/>
            <person name="Land M.L."/>
            <person name="Hauser L."/>
            <person name="Pester M."/>
            <person name="Spring S."/>
            <person name="Ollivier B."/>
            <person name="Rattei T."/>
            <person name="Klenk H.-P."/>
            <person name="Wagner M."/>
            <person name="Loy A."/>
            <person name="Woyke T.J."/>
        </authorList>
    </citation>
    <scope>NUCLEOTIDE SEQUENCE [LARGE SCALE GENOMIC DNA]</scope>
    <source>
        <strain evidence="11 12">DSM 17734</strain>
    </source>
</reference>
<gene>
    <name evidence="11" type="ORF">DesyoDRAFT_2568</name>
</gene>
<dbReference type="Pfam" id="PF00512">
    <property type="entry name" value="HisKA"/>
    <property type="match status" value="1"/>
</dbReference>
<evidence type="ECO:0000259" key="9">
    <source>
        <dbReference type="PROSITE" id="PS50109"/>
    </source>
</evidence>
<name>H5XV36_9FIRM</name>
<dbReference type="HOGENOM" id="CLU_000445_114_72_9"/>
<dbReference type="InterPro" id="IPR001789">
    <property type="entry name" value="Sig_transdc_resp-reg_receiver"/>
</dbReference>
<evidence type="ECO:0000256" key="6">
    <source>
        <dbReference type="ARBA" id="ARBA00023012"/>
    </source>
</evidence>
<dbReference type="PROSITE" id="PS50110">
    <property type="entry name" value="RESPONSE_REGULATORY"/>
    <property type="match status" value="1"/>
</dbReference>
<dbReference type="PANTHER" id="PTHR43547">
    <property type="entry name" value="TWO-COMPONENT HISTIDINE KINASE"/>
    <property type="match status" value="1"/>
</dbReference>
<dbReference type="InterPro" id="IPR005467">
    <property type="entry name" value="His_kinase_dom"/>
</dbReference>
<dbReference type="InterPro" id="IPR003594">
    <property type="entry name" value="HATPase_dom"/>
</dbReference>
<dbReference type="STRING" id="768710.DesyoDRAFT_2568"/>
<dbReference type="EMBL" id="CM001441">
    <property type="protein sequence ID" value="EHQ89634.1"/>
    <property type="molecule type" value="Genomic_DNA"/>
</dbReference>
<keyword evidence="5 11" id="KW-0418">Kinase</keyword>
<evidence type="ECO:0000256" key="7">
    <source>
        <dbReference type="ARBA" id="ARBA00024867"/>
    </source>
</evidence>
<evidence type="ECO:0000256" key="8">
    <source>
        <dbReference type="PROSITE-ProRule" id="PRU00169"/>
    </source>
</evidence>
<dbReference type="InterPro" id="IPR004358">
    <property type="entry name" value="Sig_transdc_His_kin-like_C"/>
</dbReference>
<keyword evidence="12" id="KW-1185">Reference proteome</keyword>
<dbReference type="PRINTS" id="PR00344">
    <property type="entry name" value="BCTRLSENSOR"/>
</dbReference>
<dbReference type="eggNOG" id="COG0745">
    <property type="taxonomic scope" value="Bacteria"/>
</dbReference>
<dbReference type="InterPro" id="IPR036890">
    <property type="entry name" value="HATPase_C_sf"/>
</dbReference>
<keyword evidence="5 11" id="KW-0808">Transferase</keyword>
<dbReference type="Gene3D" id="1.10.287.130">
    <property type="match status" value="1"/>
</dbReference>
<evidence type="ECO:0000256" key="3">
    <source>
        <dbReference type="ARBA" id="ARBA00018672"/>
    </source>
</evidence>
<evidence type="ECO:0000259" key="10">
    <source>
        <dbReference type="PROSITE" id="PS50110"/>
    </source>
</evidence>
<accession>H5XV36</accession>
<keyword evidence="6" id="KW-0902">Two-component regulatory system</keyword>